<evidence type="ECO:0000256" key="1">
    <source>
        <dbReference type="SAM" id="MobiDB-lite"/>
    </source>
</evidence>
<organism evidence="2 3">
    <name type="scientific">Lithospermum erythrorhizon</name>
    <name type="common">Purple gromwell</name>
    <name type="synonym">Lithospermum officinale var. erythrorhizon</name>
    <dbReference type="NCBI Taxonomy" id="34254"/>
    <lineage>
        <taxon>Eukaryota</taxon>
        <taxon>Viridiplantae</taxon>
        <taxon>Streptophyta</taxon>
        <taxon>Embryophyta</taxon>
        <taxon>Tracheophyta</taxon>
        <taxon>Spermatophyta</taxon>
        <taxon>Magnoliopsida</taxon>
        <taxon>eudicotyledons</taxon>
        <taxon>Gunneridae</taxon>
        <taxon>Pentapetalae</taxon>
        <taxon>asterids</taxon>
        <taxon>lamiids</taxon>
        <taxon>Boraginales</taxon>
        <taxon>Boraginaceae</taxon>
        <taxon>Boraginoideae</taxon>
        <taxon>Lithospermeae</taxon>
        <taxon>Lithospermum</taxon>
    </lineage>
</organism>
<feature type="region of interest" description="Disordered" evidence="1">
    <location>
        <begin position="1"/>
        <end position="57"/>
    </location>
</feature>
<feature type="compositionally biased region" description="Basic and acidic residues" evidence="1">
    <location>
        <begin position="48"/>
        <end position="57"/>
    </location>
</feature>
<dbReference type="InterPro" id="IPR045261">
    <property type="entry name" value="MORC_ATPase"/>
</dbReference>
<dbReference type="AlphaFoldDB" id="A0AAV3P6Q0"/>
<gene>
    <name evidence="2" type="ORF">LIER_07017</name>
</gene>
<protein>
    <submittedName>
        <fullName evidence="2">Uncharacterized protein</fullName>
    </submittedName>
</protein>
<dbReference type="GO" id="GO:0016887">
    <property type="term" value="F:ATP hydrolysis activity"/>
    <property type="evidence" value="ECO:0007669"/>
    <property type="project" value="InterPro"/>
</dbReference>
<name>A0AAV3P6Q0_LITER</name>
<dbReference type="GO" id="GO:0005634">
    <property type="term" value="C:nucleus"/>
    <property type="evidence" value="ECO:0007669"/>
    <property type="project" value="TreeGrafter"/>
</dbReference>
<comment type="caution">
    <text evidence="2">The sequence shown here is derived from an EMBL/GenBank/DDBJ whole genome shotgun (WGS) entry which is preliminary data.</text>
</comment>
<reference evidence="2 3" key="1">
    <citation type="submission" date="2024-01" db="EMBL/GenBank/DDBJ databases">
        <title>The complete chloroplast genome sequence of Lithospermum erythrorhizon: insights into the phylogenetic relationship among Boraginaceae species and the maternal lineages of purple gromwells.</title>
        <authorList>
            <person name="Okada T."/>
            <person name="Watanabe K."/>
        </authorList>
    </citation>
    <scope>NUCLEOTIDE SEQUENCE [LARGE SCALE GENOMIC DNA]</scope>
</reference>
<dbReference type="PANTHER" id="PTHR23336">
    <property type="entry name" value="ZINC FINGER CW-TYPE COILED-COIL DOMAIN PROTEIN 3"/>
    <property type="match status" value="1"/>
</dbReference>
<proteinExistence type="predicted"/>
<evidence type="ECO:0000313" key="2">
    <source>
        <dbReference type="EMBL" id="GAA0147280.1"/>
    </source>
</evidence>
<dbReference type="EMBL" id="BAABME010001058">
    <property type="protein sequence ID" value="GAA0147280.1"/>
    <property type="molecule type" value="Genomic_DNA"/>
</dbReference>
<dbReference type="PANTHER" id="PTHR23336:SF58">
    <property type="entry name" value="PROTEIN MICRORCHIDIA 4"/>
    <property type="match status" value="1"/>
</dbReference>
<sequence length="334" mass="38560">MKKSTNPSEKVKINPKIEQIQLNRRGGASSDQLASVVDLGSSNNSESDGERSCKKRKVDETASFECREICGMDHVRVHPKFLHSNATSHKWVLGAFAELLDNSLDEVCNGATYVNIDMILNKKNGTRMLSIEDVERHNIVNDMMMTQEITYRPQPGADGIPKDTNVDDLPILLNQLMISKDLTIPLFLQGLTAISEYAKDILGSPTRFLTCLDQGELTPLMENHMRQKRKDMGSHQGKFTAVEMRATEMKEIKLLDRKGFNWIFHPPHHHRRRRRRRRYRRHLHQLLKKMSVVMMCKLHLPERERMATVRNPILEYLPKKWFSKGDAFISKFPS</sequence>
<dbReference type="Proteomes" id="UP001454036">
    <property type="component" value="Unassembled WGS sequence"/>
</dbReference>
<accession>A0AAV3P6Q0</accession>
<evidence type="ECO:0000313" key="3">
    <source>
        <dbReference type="Proteomes" id="UP001454036"/>
    </source>
</evidence>
<keyword evidence="3" id="KW-1185">Reference proteome</keyword>